<evidence type="ECO:0000313" key="2">
    <source>
        <dbReference type="Proteomes" id="UP000220341"/>
    </source>
</evidence>
<dbReference type="EMBL" id="NTYW01000056">
    <property type="protein sequence ID" value="PES30981.1"/>
    <property type="molecule type" value="Genomic_DNA"/>
</dbReference>
<comment type="caution">
    <text evidence="1">The sequence shown here is derived from an EMBL/GenBank/DDBJ whole genome shotgun (WGS) entry which is preliminary data.</text>
</comment>
<dbReference type="AlphaFoldDB" id="A0AAE5P6K0"/>
<organism evidence="1 2">
    <name type="scientific">Priestia megaterium</name>
    <name type="common">Bacillus megaterium</name>
    <dbReference type="NCBI Taxonomy" id="1404"/>
    <lineage>
        <taxon>Bacteria</taxon>
        <taxon>Bacillati</taxon>
        <taxon>Bacillota</taxon>
        <taxon>Bacilli</taxon>
        <taxon>Bacillales</taxon>
        <taxon>Bacillaceae</taxon>
        <taxon>Priestia</taxon>
    </lineage>
</organism>
<reference evidence="1 2" key="1">
    <citation type="submission" date="2017-09" db="EMBL/GenBank/DDBJ databases">
        <title>Large-scale bioinformatics analysis of Bacillus genomes uncovers conserved roles of natural products in bacterial physiology.</title>
        <authorList>
            <consortium name="Agbiome Team Llc"/>
            <person name="Bleich R.M."/>
            <person name="Kirk G.J."/>
            <person name="Santa Maria K.C."/>
            <person name="Allen S.E."/>
            <person name="Farag S."/>
            <person name="Shank E.A."/>
            <person name="Bowers A."/>
        </authorList>
    </citation>
    <scope>NUCLEOTIDE SEQUENCE [LARGE SCALE GENOMIC DNA]</scope>
    <source>
        <strain evidence="1 2">AFS003013</strain>
    </source>
</reference>
<accession>A0AAE5P6K0</accession>
<protein>
    <submittedName>
        <fullName evidence="1">Chromosome partitioning protein ParA</fullName>
    </submittedName>
</protein>
<feature type="non-terminal residue" evidence="1">
    <location>
        <position position="1"/>
    </location>
</feature>
<dbReference type="Proteomes" id="UP000220341">
    <property type="component" value="Unassembled WGS sequence"/>
</dbReference>
<proteinExistence type="predicted"/>
<evidence type="ECO:0000313" key="1">
    <source>
        <dbReference type="EMBL" id="PES30981.1"/>
    </source>
</evidence>
<gene>
    <name evidence="1" type="ORF">CN497_23575</name>
</gene>
<sequence>KANLRVRISGRQADAINAKVAGVMGAEEIDAAARGRMKIKIDEVKEFQAFFLDEGACKELLSPYKTLIHDSEPDIKVEPQSIFGLLEKEEQR</sequence>
<name>A0AAE5P6K0_PRIMG</name>